<name>A0A6J4S5D5_9ACTN</name>
<protein>
    <submittedName>
        <fullName evidence="2">Permease of the drug/metabolite transporter (DMT) superfamily</fullName>
    </submittedName>
</protein>
<keyword evidence="1" id="KW-1133">Transmembrane helix</keyword>
<reference evidence="2" key="1">
    <citation type="submission" date="2020-02" db="EMBL/GenBank/DDBJ databases">
        <authorList>
            <person name="Meier V. D."/>
        </authorList>
    </citation>
    <scope>NUCLEOTIDE SEQUENCE</scope>
    <source>
        <strain evidence="2">AVDCRST_MAG17</strain>
    </source>
</reference>
<evidence type="ECO:0000256" key="1">
    <source>
        <dbReference type="SAM" id="Phobius"/>
    </source>
</evidence>
<feature type="transmembrane region" description="Helical" evidence="1">
    <location>
        <begin position="15"/>
        <end position="39"/>
    </location>
</feature>
<dbReference type="AlphaFoldDB" id="A0A6J4S5D5"/>
<dbReference type="EMBL" id="CADCVV010000053">
    <property type="protein sequence ID" value="CAA9489989.1"/>
    <property type="molecule type" value="Genomic_DNA"/>
</dbReference>
<gene>
    <name evidence="2" type="ORF">AVDCRST_MAG17-719</name>
</gene>
<proteinExistence type="predicted"/>
<feature type="transmembrane region" description="Helical" evidence="1">
    <location>
        <begin position="51"/>
        <end position="72"/>
    </location>
</feature>
<accession>A0A6J4S5D5</accession>
<keyword evidence="1" id="KW-0472">Membrane</keyword>
<evidence type="ECO:0000313" key="2">
    <source>
        <dbReference type="EMBL" id="CAA9489989.1"/>
    </source>
</evidence>
<sequence length="78" mass="7751">MAAIVDWGALLDVVLVSLVGGVGLTALFSIAVAGAISFVDFRREGRPVEAGAFVAVAFVAIVACVAALLYGIGVMVGG</sequence>
<keyword evidence="1" id="KW-0812">Transmembrane</keyword>
<organism evidence="2">
    <name type="scientific">uncultured Solirubrobacterales bacterium</name>
    <dbReference type="NCBI Taxonomy" id="768556"/>
    <lineage>
        <taxon>Bacteria</taxon>
        <taxon>Bacillati</taxon>
        <taxon>Actinomycetota</taxon>
        <taxon>Thermoleophilia</taxon>
        <taxon>Solirubrobacterales</taxon>
        <taxon>environmental samples</taxon>
    </lineage>
</organism>